<dbReference type="RefSeq" id="XP_056050688.1">
    <property type="nucleotide sequence ID" value="XM_056193677.1"/>
</dbReference>
<dbReference type="KEGG" id="amus:LMH87_002253"/>
<dbReference type="Proteomes" id="UP001144673">
    <property type="component" value="Chromosome 3"/>
</dbReference>
<sequence length="84" mass="9237">MPRSENVTSQSGQLCRLQTSASFDDWTKFSTVTSCRGTTGKLFRGSKVGGFIEVSREKLPESVHLKTLTVYPTAKYLSVTVCVT</sequence>
<accession>A0A9W8Q6Q7</accession>
<organism evidence="1 2">
    <name type="scientific">Akanthomyces muscarius</name>
    <name type="common">Entomopathogenic fungus</name>
    <name type="synonym">Lecanicillium muscarium</name>
    <dbReference type="NCBI Taxonomy" id="2231603"/>
    <lineage>
        <taxon>Eukaryota</taxon>
        <taxon>Fungi</taxon>
        <taxon>Dikarya</taxon>
        <taxon>Ascomycota</taxon>
        <taxon>Pezizomycotina</taxon>
        <taxon>Sordariomycetes</taxon>
        <taxon>Hypocreomycetidae</taxon>
        <taxon>Hypocreales</taxon>
        <taxon>Cordycipitaceae</taxon>
        <taxon>Akanthomyces</taxon>
    </lineage>
</organism>
<proteinExistence type="predicted"/>
<dbReference type="GeneID" id="80889412"/>
<reference evidence="1" key="1">
    <citation type="journal article" date="2023" name="Access Microbiol">
        <title>De-novo genome assembly for Akanthomyces muscarius, a biocontrol agent of insect agricultural pests.</title>
        <authorList>
            <person name="Erdos Z."/>
            <person name="Studholme D.J."/>
            <person name="Raymond B."/>
            <person name="Sharma M."/>
        </authorList>
    </citation>
    <scope>NUCLEOTIDE SEQUENCE</scope>
    <source>
        <strain evidence="1">Ve6</strain>
    </source>
</reference>
<dbReference type="EMBL" id="JAJHUN010000010">
    <property type="protein sequence ID" value="KAJ4147747.1"/>
    <property type="molecule type" value="Genomic_DNA"/>
</dbReference>
<keyword evidence="2" id="KW-1185">Reference proteome</keyword>
<gene>
    <name evidence="1" type="ORF">LMH87_002253</name>
</gene>
<name>A0A9W8Q6Q7_AKAMU</name>
<evidence type="ECO:0000313" key="2">
    <source>
        <dbReference type="Proteomes" id="UP001144673"/>
    </source>
</evidence>
<protein>
    <submittedName>
        <fullName evidence="1">Uncharacterized protein</fullName>
    </submittedName>
</protein>
<evidence type="ECO:0000313" key="1">
    <source>
        <dbReference type="EMBL" id="KAJ4147747.1"/>
    </source>
</evidence>
<comment type="caution">
    <text evidence="1">The sequence shown here is derived from an EMBL/GenBank/DDBJ whole genome shotgun (WGS) entry which is preliminary data.</text>
</comment>
<dbReference type="AlphaFoldDB" id="A0A9W8Q6Q7"/>